<accession>A0A2J7ZTA1</accession>
<reference evidence="1 2" key="1">
    <citation type="journal article" date="2017" name="Mol. Biol. Evol.">
        <title>The 4-celled Tetrabaena socialis nuclear genome reveals the essential components for genetic control of cell number at the origin of multicellularity in the volvocine lineage.</title>
        <authorList>
            <person name="Featherston J."/>
            <person name="Arakaki Y."/>
            <person name="Hanschen E.R."/>
            <person name="Ferris P.J."/>
            <person name="Michod R.E."/>
            <person name="Olson B.J.S.C."/>
            <person name="Nozaki H."/>
            <person name="Durand P.M."/>
        </authorList>
    </citation>
    <scope>NUCLEOTIDE SEQUENCE [LARGE SCALE GENOMIC DNA]</scope>
    <source>
        <strain evidence="1 2">NIES-571</strain>
    </source>
</reference>
<dbReference type="AlphaFoldDB" id="A0A2J7ZTA1"/>
<dbReference type="Proteomes" id="UP000236333">
    <property type="component" value="Unassembled WGS sequence"/>
</dbReference>
<keyword evidence="2" id="KW-1185">Reference proteome</keyword>
<dbReference type="OrthoDB" id="1898734at2759"/>
<dbReference type="EMBL" id="PGGS01000497">
    <property type="protein sequence ID" value="PNH03496.1"/>
    <property type="molecule type" value="Genomic_DNA"/>
</dbReference>
<proteinExistence type="predicted"/>
<evidence type="ECO:0000313" key="2">
    <source>
        <dbReference type="Proteomes" id="UP000236333"/>
    </source>
</evidence>
<dbReference type="InterPro" id="IPR029058">
    <property type="entry name" value="AB_hydrolase_fold"/>
</dbReference>
<comment type="caution">
    <text evidence="1">The sequence shown here is derived from an EMBL/GenBank/DDBJ whole genome shotgun (WGS) entry which is preliminary data.</text>
</comment>
<protein>
    <submittedName>
        <fullName evidence="1">Proline iminopeptidase</fullName>
    </submittedName>
</protein>
<dbReference type="SUPFAM" id="SSF53474">
    <property type="entry name" value="alpha/beta-Hydrolases"/>
    <property type="match status" value="1"/>
</dbReference>
<sequence>MYDDIAALRPYKAAADLLAVRSDWAPLYDADVLGTNRVPAAALSYLEDLYVDYNLSMETAASIQGLKLWVTNEYRHSGIRDDGTRVFDRLLGLVRNAIFD</sequence>
<organism evidence="1 2">
    <name type="scientific">Tetrabaena socialis</name>
    <dbReference type="NCBI Taxonomy" id="47790"/>
    <lineage>
        <taxon>Eukaryota</taxon>
        <taxon>Viridiplantae</taxon>
        <taxon>Chlorophyta</taxon>
        <taxon>core chlorophytes</taxon>
        <taxon>Chlorophyceae</taxon>
        <taxon>CS clade</taxon>
        <taxon>Chlamydomonadales</taxon>
        <taxon>Tetrabaenaceae</taxon>
        <taxon>Tetrabaena</taxon>
    </lineage>
</organism>
<gene>
    <name evidence="1" type="ORF">TSOC_010463</name>
</gene>
<evidence type="ECO:0000313" key="1">
    <source>
        <dbReference type="EMBL" id="PNH03496.1"/>
    </source>
</evidence>
<name>A0A2J7ZTA1_9CHLO</name>